<evidence type="ECO:0000256" key="6">
    <source>
        <dbReference type="ARBA" id="ARBA00022777"/>
    </source>
</evidence>
<evidence type="ECO:0000256" key="1">
    <source>
        <dbReference type="ARBA" id="ARBA00000085"/>
    </source>
</evidence>
<dbReference type="PANTHER" id="PTHR45436">
    <property type="entry name" value="SENSOR HISTIDINE KINASE YKOH"/>
    <property type="match status" value="1"/>
</dbReference>
<dbReference type="Proteomes" id="UP000618754">
    <property type="component" value="Unassembled WGS sequence"/>
</dbReference>
<dbReference type="SMART" id="SM00388">
    <property type="entry name" value="HisKA"/>
    <property type="match status" value="1"/>
</dbReference>
<dbReference type="CDD" id="cd00075">
    <property type="entry name" value="HATPase"/>
    <property type="match status" value="1"/>
</dbReference>
<organism evidence="10 11">
    <name type="scientific">Mucilaginibacter rigui</name>
    <dbReference type="NCBI Taxonomy" id="534635"/>
    <lineage>
        <taxon>Bacteria</taxon>
        <taxon>Pseudomonadati</taxon>
        <taxon>Bacteroidota</taxon>
        <taxon>Sphingobacteriia</taxon>
        <taxon>Sphingobacteriales</taxon>
        <taxon>Sphingobacteriaceae</taxon>
        <taxon>Mucilaginibacter</taxon>
    </lineage>
</organism>
<dbReference type="PANTHER" id="PTHR45436:SF5">
    <property type="entry name" value="SENSOR HISTIDINE KINASE TRCS"/>
    <property type="match status" value="1"/>
</dbReference>
<dbReference type="Pfam" id="PF02518">
    <property type="entry name" value="HATPase_c"/>
    <property type="match status" value="1"/>
</dbReference>
<reference evidence="10 11" key="1">
    <citation type="submission" date="2020-09" db="EMBL/GenBank/DDBJ databases">
        <title>Novel species of Mucilaginibacter isolated from a glacier on the Tibetan Plateau.</title>
        <authorList>
            <person name="Liu Q."/>
            <person name="Xin Y.-H."/>
        </authorList>
    </citation>
    <scope>NUCLEOTIDE SEQUENCE [LARGE SCALE GENOMIC DNA]</scope>
    <source>
        <strain evidence="10 11">CGMCC 1.13878</strain>
    </source>
</reference>
<keyword evidence="11" id="KW-1185">Reference proteome</keyword>
<evidence type="ECO:0000259" key="9">
    <source>
        <dbReference type="PROSITE" id="PS50109"/>
    </source>
</evidence>
<evidence type="ECO:0000313" key="10">
    <source>
        <dbReference type="EMBL" id="MBD1386547.1"/>
    </source>
</evidence>
<dbReference type="EMBL" id="JACWMW010000003">
    <property type="protein sequence ID" value="MBD1386547.1"/>
    <property type="molecule type" value="Genomic_DNA"/>
</dbReference>
<proteinExistence type="predicted"/>
<dbReference type="InterPro" id="IPR005467">
    <property type="entry name" value="His_kinase_dom"/>
</dbReference>
<keyword evidence="4" id="KW-0808">Transferase</keyword>
<dbReference type="SUPFAM" id="SSF47384">
    <property type="entry name" value="Homodimeric domain of signal transducing histidine kinase"/>
    <property type="match status" value="1"/>
</dbReference>
<evidence type="ECO:0000256" key="3">
    <source>
        <dbReference type="ARBA" id="ARBA00022553"/>
    </source>
</evidence>
<feature type="transmembrane region" description="Helical" evidence="8">
    <location>
        <begin position="12"/>
        <end position="33"/>
    </location>
</feature>
<dbReference type="Gene3D" id="3.30.565.10">
    <property type="entry name" value="Histidine kinase-like ATPase, C-terminal domain"/>
    <property type="match status" value="1"/>
</dbReference>
<keyword evidence="3" id="KW-0597">Phosphoprotein</keyword>
<protein>
    <recommendedName>
        <fullName evidence="2">histidine kinase</fullName>
        <ecNumber evidence="2">2.7.13.3</ecNumber>
    </recommendedName>
</protein>
<dbReference type="Gene3D" id="1.10.287.130">
    <property type="match status" value="1"/>
</dbReference>
<keyword evidence="5 8" id="KW-0812">Transmembrane</keyword>
<evidence type="ECO:0000256" key="2">
    <source>
        <dbReference type="ARBA" id="ARBA00012438"/>
    </source>
</evidence>
<accession>A0ABR7X7I6</accession>
<sequence>MKLAAHYNKVNIIVTLSVLVVGAVIYFFAINTITNNRLDEELGEEVSEVISYIQQYKQLPKQFDIDENQVEFIKTNLLNSKPRYFDTTYVNPRKSGDKSGRAFEGGLSFKGDNYRFRIIISSESTVYLKQIITAITLILMLVVLTILSLANRYLLNDLWKPFFGLLAHMKAFNVSESSSFKLTNNKVDEFNDLDNAIGVMSSRVKNDFQNLKHFTENASHEMLTPLAVITSKLDTLIQDETLKKEHFDQIQDIYGAAGKLSRLNQSLLLLVKIENNLIADNDTLNLQQLINDKLRQFQELLTSKEIQIYAELEDKEVVVSKYLIDILLNNLLSNAIRHNQVKGNINIYLTGDRLVIQNSGSDVPLDGEAIFDRFQKGSTSDGAGLGLTIVKNICNVCGWDMQYLFINNLHTFSIVF</sequence>
<dbReference type="PROSITE" id="PS50109">
    <property type="entry name" value="HIS_KIN"/>
    <property type="match status" value="1"/>
</dbReference>
<dbReference type="EC" id="2.7.13.3" evidence="2"/>
<dbReference type="InterPro" id="IPR036097">
    <property type="entry name" value="HisK_dim/P_sf"/>
</dbReference>
<dbReference type="InterPro" id="IPR036890">
    <property type="entry name" value="HATPase_C_sf"/>
</dbReference>
<evidence type="ECO:0000256" key="5">
    <source>
        <dbReference type="ARBA" id="ARBA00022692"/>
    </source>
</evidence>
<evidence type="ECO:0000256" key="4">
    <source>
        <dbReference type="ARBA" id="ARBA00022679"/>
    </source>
</evidence>
<name>A0ABR7X7I6_9SPHI</name>
<dbReference type="InterPro" id="IPR050428">
    <property type="entry name" value="TCS_sensor_his_kinase"/>
</dbReference>
<dbReference type="RefSeq" id="WP_191176390.1">
    <property type="nucleotide sequence ID" value="NZ_JACWMW010000003.1"/>
</dbReference>
<keyword evidence="8" id="KW-0472">Membrane</keyword>
<gene>
    <name evidence="10" type="ORF">IDJ75_14770</name>
</gene>
<keyword evidence="6 10" id="KW-0418">Kinase</keyword>
<comment type="caution">
    <text evidence="10">The sequence shown here is derived from an EMBL/GenBank/DDBJ whole genome shotgun (WGS) entry which is preliminary data.</text>
</comment>
<comment type="catalytic activity">
    <reaction evidence="1">
        <text>ATP + protein L-histidine = ADP + protein N-phospho-L-histidine.</text>
        <dbReference type="EC" id="2.7.13.3"/>
    </reaction>
</comment>
<dbReference type="GO" id="GO:0016301">
    <property type="term" value="F:kinase activity"/>
    <property type="evidence" value="ECO:0007669"/>
    <property type="project" value="UniProtKB-KW"/>
</dbReference>
<evidence type="ECO:0000313" key="11">
    <source>
        <dbReference type="Proteomes" id="UP000618754"/>
    </source>
</evidence>
<evidence type="ECO:0000256" key="7">
    <source>
        <dbReference type="ARBA" id="ARBA00022989"/>
    </source>
</evidence>
<dbReference type="SMART" id="SM00387">
    <property type="entry name" value="HATPase_c"/>
    <property type="match status" value="1"/>
</dbReference>
<keyword evidence="7 8" id="KW-1133">Transmembrane helix</keyword>
<evidence type="ECO:0000256" key="8">
    <source>
        <dbReference type="SAM" id="Phobius"/>
    </source>
</evidence>
<dbReference type="InterPro" id="IPR003661">
    <property type="entry name" value="HisK_dim/P_dom"/>
</dbReference>
<dbReference type="Pfam" id="PF00512">
    <property type="entry name" value="HisKA"/>
    <property type="match status" value="1"/>
</dbReference>
<dbReference type="InterPro" id="IPR003594">
    <property type="entry name" value="HATPase_dom"/>
</dbReference>
<dbReference type="SUPFAM" id="SSF55874">
    <property type="entry name" value="ATPase domain of HSP90 chaperone/DNA topoisomerase II/histidine kinase"/>
    <property type="match status" value="1"/>
</dbReference>
<feature type="domain" description="Histidine kinase" evidence="9">
    <location>
        <begin position="217"/>
        <end position="416"/>
    </location>
</feature>
<dbReference type="CDD" id="cd00082">
    <property type="entry name" value="HisKA"/>
    <property type="match status" value="1"/>
</dbReference>
<feature type="transmembrane region" description="Helical" evidence="8">
    <location>
        <begin position="131"/>
        <end position="150"/>
    </location>
</feature>